<feature type="domain" description="Exonuclease" evidence="7">
    <location>
        <begin position="44"/>
        <end position="229"/>
    </location>
</feature>
<feature type="site" description="Important for substrate binding and specificity" evidence="5">
    <location>
        <position position="55"/>
    </location>
</feature>
<dbReference type="PANTHER" id="PTHR30231:SF2">
    <property type="entry name" value="RIBONUCLEASE T"/>
    <property type="match status" value="1"/>
</dbReference>
<proteinExistence type="inferred from homology"/>
<evidence type="ECO:0000256" key="1">
    <source>
        <dbReference type="ARBA" id="ARBA00022694"/>
    </source>
</evidence>
<dbReference type="GO" id="GO:0008408">
    <property type="term" value="F:3'-5' exonuclease activity"/>
    <property type="evidence" value="ECO:0007669"/>
    <property type="project" value="TreeGrafter"/>
</dbReference>
<dbReference type="GO" id="GO:0003676">
    <property type="term" value="F:nucleic acid binding"/>
    <property type="evidence" value="ECO:0007669"/>
    <property type="project" value="InterPro"/>
</dbReference>
<dbReference type="EC" id="3.1.13.-" evidence="5"/>
<feature type="site" description="Important for substrate binding and specificity" evidence="5">
    <location>
        <position position="172"/>
    </location>
</feature>
<protein>
    <recommendedName>
        <fullName evidence="5">Ribonuclease T</fullName>
        <ecNumber evidence="5">3.1.13.-</ecNumber>
    </recommendedName>
    <alternativeName>
        <fullName evidence="5">Exoribonuclease T</fullName>
        <shortName evidence="5">RNase T</shortName>
    </alternativeName>
</protein>
<dbReference type="HAMAP" id="MF_00157">
    <property type="entry name" value="RNase_T"/>
    <property type="match status" value="1"/>
</dbReference>
<evidence type="ECO:0000313" key="9">
    <source>
        <dbReference type="Proteomes" id="UP000294599"/>
    </source>
</evidence>
<dbReference type="Proteomes" id="UP000294599">
    <property type="component" value="Unassembled WGS sequence"/>
</dbReference>
<sequence>MRTDSRTGDAQRVTAGRQAQLSSCHMDGQPASRGTIAERFRGFLPVVVDVETGGFEPDRHALLEIAVAPVTMDAEGLLQPGPITSTHVIPYEGGELDPRSLAVNGIDPHHPLRAARHERQALDFVFKPVRAALSESGCQRAILVGHNAHFDLAFINAAIRRIGYKRNPFHNFSVLDTASLAGLVYGQTVLSRALQAAGLEWNGHDAHSARYDVERTSELFCTMVNTWKAHGGWRG</sequence>
<evidence type="ECO:0000259" key="7">
    <source>
        <dbReference type="SMART" id="SM00479"/>
    </source>
</evidence>
<feature type="binding site" evidence="5">
    <location>
        <position position="207"/>
    </location>
    <ligand>
        <name>Mg(2+)</name>
        <dbReference type="ChEBI" id="CHEBI:18420"/>
        <label>2</label>
        <note>catalytic</note>
    </ligand>
</feature>
<dbReference type="GO" id="GO:0008033">
    <property type="term" value="P:tRNA processing"/>
    <property type="evidence" value="ECO:0007669"/>
    <property type="project" value="UniProtKB-KW"/>
</dbReference>
<keyword evidence="3 5" id="KW-0378">Hydrolase</keyword>
<evidence type="ECO:0000256" key="6">
    <source>
        <dbReference type="SAM" id="MobiDB-lite"/>
    </source>
</evidence>
<dbReference type="GO" id="GO:0005829">
    <property type="term" value="C:cytosol"/>
    <property type="evidence" value="ECO:0007669"/>
    <property type="project" value="TreeGrafter"/>
</dbReference>
<evidence type="ECO:0000256" key="4">
    <source>
        <dbReference type="ARBA" id="ARBA00022839"/>
    </source>
</evidence>
<keyword evidence="5" id="KW-0479">Metal-binding</keyword>
<comment type="subunit">
    <text evidence="5">Homodimer.</text>
</comment>
<feature type="binding site" evidence="5">
    <location>
        <position position="49"/>
    </location>
    <ligand>
        <name>Mg(2+)</name>
        <dbReference type="ChEBI" id="CHEBI:18420"/>
        <label>1</label>
        <note>catalytic</note>
    </ligand>
</feature>
<dbReference type="InterPro" id="IPR005987">
    <property type="entry name" value="RNase_T"/>
</dbReference>
<dbReference type="SUPFAM" id="SSF53098">
    <property type="entry name" value="Ribonuclease H-like"/>
    <property type="match status" value="1"/>
</dbReference>
<comment type="caution">
    <text evidence="8">The sequence shown here is derived from an EMBL/GenBank/DDBJ whole genome shotgun (WGS) entry which is preliminary data.</text>
</comment>
<dbReference type="Pfam" id="PF00929">
    <property type="entry name" value="RNase_T"/>
    <property type="match status" value="1"/>
</dbReference>
<name>A0A4R3LLJ1_9GAMM</name>
<comment type="function">
    <text evidence="5">Trims short 3' overhangs of a variety of RNA species, leaving a one or two nucleotide 3' overhang. Responsible for the end-turnover of tRNA: specifically removes the terminal AMP residue from uncharged tRNA (tRNA-C-C-A). Also appears to be involved in tRNA biosynthesis.</text>
</comment>
<keyword evidence="9" id="KW-1185">Reference proteome</keyword>
<organism evidence="8 9">
    <name type="scientific">Pseudofulvimonas gallinarii</name>
    <dbReference type="NCBI Taxonomy" id="634155"/>
    <lineage>
        <taxon>Bacteria</taxon>
        <taxon>Pseudomonadati</taxon>
        <taxon>Pseudomonadota</taxon>
        <taxon>Gammaproteobacteria</taxon>
        <taxon>Lysobacterales</taxon>
        <taxon>Rhodanobacteraceae</taxon>
        <taxon>Pseudofulvimonas</taxon>
    </lineage>
</organism>
<gene>
    <name evidence="5" type="primary">rnt</name>
    <name evidence="8" type="ORF">EDC25_102177</name>
</gene>
<accession>A0A4R3LLJ1</accession>
<evidence type="ECO:0000256" key="3">
    <source>
        <dbReference type="ARBA" id="ARBA00022801"/>
    </source>
</evidence>
<keyword evidence="5" id="KW-0460">Magnesium</keyword>
<dbReference type="NCBIfam" id="TIGR01298">
    <property type="entry name" value="RNaseT"/>
    <property type="match status" value="1"/>
</dbReference>
<dbReference type="PANTHER" id="PTHR30231">
    <property type="entry name" value="DNA POLYMERASE III SUBUNIT EPSILON"/>
    <property type="match status" value="1"/>
</dbReference>
<dbReference type="EMBL" id="SMAF01000002">
    <property type="protein sequence ID" value="TCT00811.1"/>
    <property type="molecule type" value="Genomic_DNA"/>
</dbReference>
<feature type="binding site" evidence="5">
    <location>
        <position position="51"/>
    </location>
    <ligand>
        <name>Mg(2+)</name>
        <dbReference type="ChEBI" id="CHEBI:18420"/>
        <label>2</label>
        <note>catalytic</note>
    </ligand>
</feature>
<feature type="binding site" evidence="5">
    <location>
        <position position="49"/>
    </location>
    <ligand>
        <name>Mg(2+)</name>
        <dbReference type="ChEBI" id="CHEBI:18420"/>
        <label>2</label>
        <note>catalytic</note>
    </ligand>
</feature>
<dbReference type="GO" id="GO:0016896">
    <property type="term" value="F:RNA exonuclease activity, producing 5'-phosphomonoesters"/>
    <property type="evidence" value="ECO:0007669"/>
    <property type="project" value="UniProtKB-UniRule"/>
</dbReference>
<dbReference type="GO" id="GO:0000287">
    <property type="term" value="F:magnesium ion binding"/>
    <property type="evidence" value="ECO:0007669"/>
    <property type="project" value="UniProtKB-UniRule"/>
</dbReference>
<dbReference type="SMART" id="SM00479">
    <property type="entry name" value="EXOIII"/>
    <property type="match status" value="1"/>
</dbReference>
<feature type="binding site" evidence="5">
    <location>
        <position position="212"/>
    </location>
    <ligand>
        <name>Mg(2+)</name>
        <dbReference type="ChEBI" id="CHEBI:18420"/>
        <label>2</label>
        <note>catalytic</note>
    </ligand>
</feature>
<feature type="region of interest" description="Disordered" evidence="6">
    <location>
        <begin position="1"/>
        <end position="31"/>
    </location>
</feature>
<keyword evidence="2 5" id="KW-0540">Nuclease</keyword>
<feature type="site" description="Important for substrate binding and specificity" evidence="5">
    <location>
        <position position="150"/>
    </location>
</feature>
<dbReference type="InterPro" id="IPR013520">
    <property type="entry name" value="Ribonucl_H"/>
</dbReference>
<comment type="caution">
    <text evidence="5">Lacks conserved residue(s) required for the propagation of feature annotation.</text>
</comment>
<dbReference type="Gene3D" id="3.30.420.10">
    <property type="entry name" value="Ribonuclease H-like superfamily/Ribonuclease H"/>
    <property type="match status" value="1"/>
</dbReference>
<evidence type="ECO:0000256" key="5">
    <source>
        <dbReference type="HAMAP-Rule" id="MF_00157"/>
    </source>
</evidence>
<evidence type="ECO:0000313" key="8">
    <source>
        <dbReference type="EMBL" id="TCT00811.1"/>
    </source>
</evidence>
<dbReference type="InterPro" id="IPR012337">
    <property type="entry name" value="RNaseH-like_sf"/>
</dbReference>
<reference evidence="8 9" key="1">
    <citation type="submission" date="2019-03" db="EMBL/GenBank/DDBJ databases">
        <title>Genomic Encyclopedia of Type Strains, Phase IV (KMG-IV): sequencing the most valuable type-strain genomes for metagenomic binning, comparative biology and taxonomic classification.</title>
        <authorList>
            <person name="Goeker M."/>
        </authorList>
    </citation>
    <scope>NUCLEOTIDE SEQUENCE [LARGE SCALE GENOMIC DNA]</scope>
    <source>
        <strain evidence="8 9">DSM 21944</strain>
    </source>
</reference>
<evidence type="ECO:0000256" key="2">
    <source>
        <dbReference type="ARBA" id="ARBA00022722"/>
    </source>
</evidence>
<dbReference type="AlphaFoldDB" id="A0A4R3LLJ1"/>
<dbReference type="InterPro" id="IPR036397">
    <property type="entry name" value="RNaseH_sf"/>
</dbReference>
<keyword evidence="1 5" id="KW-0819">tRNA processing</keyword>
<comment type="cofactor">
    <cofactor evidence="5">
        <name>Mg(2+)</name>
        <dbReference type="ChEBI" id="CHEBI:18420"/>
    </cofactor>
    <text evidence="5">Binds two Mg(2+) per subunit. The active form of the enzyme binds two Mg(2+) ions in its active site. The first Mg(2+) forms only one salt bridge with the protein.</text>
</comment>
<keyword evidence="4 5" id="KW-0269">Exonuclease</keyword>
<comment type="similarity">
    <text evidence="5">Belongs to the RNase T family.</text>
</comment>
<dbReference type="GO" id="GO:0045004">
    <property type="term" value="P:DNA replication proofreading"/>
    <property type="evidence" value="ECO:0007669"/>
    <property type="project" value="TreeGrafter"/>
</dbReference>
<feature type="active site" description="Proton donor/acceptor" evidence="5">
    <location>
        <position position="207"/>
    </location>
</feature>